<organism evidence="3 4">
    <name type="scientific">Actinomadura gamaensis</name>
    <dbReference type="NCBI Taxonomy" id="1763541"/>
    <lineage>
        <taxon>Bacteria</taxon>
        <taxon>Bacillati</taxon>
        <taxon>Actinomycetota</taxon>
        <taxon>Actinomycetes</taxon>
        <taxon>Streptosporangiales</taxon>
        <taxon>Thermomonosporaceae</taxon>
        <taxon>Actinomadura</taxon>
    </lineage>
</organism>
<dbReference type="SUPFAM" id="SSF52507">
    <property type="entry name" value="Homo-oligomeric flavin-containing Cys decarboxylases, HFCD"/>
    <property type="match status" value="1"/>
</dbReference>
<protein>
    <submittedName>
        <fullName evidence="3">Flavoprotein</fullName>
    </submittedName>
</protein>
<keyword evidence="1" id="KW-0812">Transmembrane</keyword>
<gene>
    <name evidence="3" type="ORF">ACFPCY_33570</name>
</gene>
<dbReference type="Gene3D" id="3.40.50.1950">
    <property type="entry name" value="Flavin prenyltransferase-like"/>
    <property type="match status" value="1"/>
</dbReference>
<name>A0ABV9U786_9ACTN</name>
<dbReference type="PANTHER" id="PTHR14359:SF6">
    <property type="entry name" value="PHOSPHOPANTOTHENOYLCYSTEINE DECARBOXYLASE"/>
    <property type="match status" value="1"/>
</dbReference>
<dbReference type="InterPro" id="IPR036551">
    <property type="entry name" value="Flavin_trans-like"/>
</dbReference>
<evidence type="ECO:0000256" key="1">
    <source>
        <dbReference type="SAM" id="Phobius"/>
    </source>
</evidence>
<feature type="domain" description="Flavoprotein" evidence="2">
    <location>
        <begin position="11"/>
        <end position="169"/>
    </location>
</feature>
<accession>A0ABV9U786</accession>
<dbReference type="InterPro" id="IPR003382">
    <property type="entry name" value="Flavoprotein"/>
</dbReference>
<dbReference type="EMBL" id="JBHSIT010000011">
    <property type="protein sequence ID" value="MFC4912271.1"/>
    <property type="molecule type" value="Genomic_DNA"/>
</dbReference>
<keyword evidence="4" id="KW-1185">Reference proteome</keyword>
<dbReference type="Proteomes" id="UP001595872">
    <property type="component" value="Unassembled WGS sequence"/>
</dbReference>
<comment type="caution">
    <text evidence="3">The sequence shown here is derived from an EMBL/GenBank/DDBJ whole genome shotgun (WGS) entry which is preliminary data.</text>
</comment>
<dbReference type="PANTHER" id="PTHR14359">
    <property type="entry name" value="HOMO-OLIGOMERIC FLAVIN CONTAINING CYS DECARBOXYLASE FAMILY"/>
    <property type="match status" value="1"/>
</dbReference>
<reference evidence="4" key="1">
    <citation type="journal article" date="2019" name="Int. J. Syst. Evol. Microbiol.">
        <title>The Global Catalogue of Microorganisms (GCM) 10K type strain sequencing project: providing services to taxonomists for standard genome sequencing and annotation.</title>
        <authorList>
            <consortium name="The Broad Institute Genomics Platform"/>
            <consortium name="The Broad Institute Genome Sequencing Center for Infectious Disease"/>
            <person name="Wu L."/>
            <person name="Ma J."/>
        </authorList>
    </citation>
    <scope>NUCLEOTIDE SEQUENCE [LARGE SCALE GENOMIC DNA]</scope>
    <source>
        <strain evidence="4">KLKA75</strain>
    </source>
</reference>
<feature type="transmembrane region" description="Helical" evidence="1">
    <location>
        <begin position="101"/>
        <end position="122"/>
    </location>
</feature>
<evidence type="ECO:0000259" key="2">
    <source>
        <dbReference type="Pfam" id="PF02441"/>
    </source>
</evidence>
<keyword evidence="1" id="KW-1133">Transmembrane helix</keyword>
<keyword evidence="1" id="KW-0472">Membrane</keyword>
<sequence>MHSGNKRVLYVVACAAPAAAGLSRLVELALDTNWRVCVITTPLGRRFVNVEALEELTGERLRSDYRMPGEPNELPAADAVVVAPATFNTINKWATGIADTFAVGLLCELMGFGVPIVAVPLLKDALARHRAFAANVEALREMGVQVLFDPAAPAHARMPTWERVLHELHELVEGV</sequence>
<evidence type="ECO:0000313" key="4">
    <source>
        <dbReference type="Proteomes" id="UP001595872"/>
    </source>
</evidence>
<dbReference type="RefSeq" id="WP_378261999.1">
    <property type="nucleotide sequence ID" value="NZ_JBHSIT010000011.1"/>
</dbReference>
<proteinExistence type="predicted"/>
<dbReference type="Pfam" id="PF02441">
    <property type="entry name" value="Flavoprotein"/>
    <property type="match status" value="1"/>
</dbReference>
<evidence type="ECO:0000313" key="3">
    <source>
        <dbReference type="EMBL" id="MFC4912271.1"/>
    </source>
</evidence>